<name>A0A9D4HY21_DREPO</name>
<proteinExistence type="predicted"/>
<dbReference type="Proteomes" id="UP000828390">
    <property type="component" value="Unassembled WGS sequence"/>
</dbReference>
<protein>
    <submittedName>
        <fullName evidence="1">Uncharacterized protein</fullName>
    </submittedName>
</protein>
<dbReference type="AlphaFoldDB" id="A0A9D4HY21"/>
<reference evidence="1" key="2">
    <citation type="submission" date="2020-11" db="EMBL/GenBank/DDBJ databases">
        <authorList>
            <person name="McCartney M.A."/>
            <person name="Auch B."/>
            <person name="Kono T."/>
            <person name="Mallez S."/>
            <person name="Becker A."/>
            <person name="Gohl D.M."/>
            <person name="Silverstein K.A.T."/>
            <person name="Koren S."/>
            <person name="Bechman K.B."/>
            <person name="Herman A."/>
            <person name="Abrahante J.E."/>
            <person name="Garbe J."/>
        </authorList>
    </citation>
    <scope>NUCLEOTIDE SEQUENCE</scope>
    <source>
        <strain evidence="1">Duluth1</strain>
        <tissue evidence="1">Whole animal</tissue>
    </source>
</reference>
<gene>
    <name evidence="1" type="ORF">DPMN_043655</name>
</gene>
<evidence type="ECO:0000313" key="1">
    <source>
        <dbReference type="EMBL" id="KAH3737079.1"/>
    </source>
</evidence>
<comment type="caution">
    <text evidence="1">The sequence shown here is derived from an EMBL/GenBank/DDBJ whole genome shotgun (WGS) entry which is preliminary data.</text>
</comment>
<keyword evidence="2" id="KW-1185">Reference proteome</keyword>
<organism evidence="1 2">
    <name type="scientific">Dreissena polymorpha</name>
    <name type="common">Zebra mussel</name>
    <name type="synonym">Mytilus polymorpha</name>
    <dbReference type="NCBI Taxonomy" id="45954"/>
    <lineage>
        <taxon>Eukaryota</taxon>
        <taxon>Metazoa</taxon>
        <taxon>Spiralia</taxon>
        <taxon>Lophotrochozoa</taxon>
        <taxon>Mollusca</taxon>
        <taxon>Bivalvia</taxon>
        <taxon>Autobranchia</taxon>
        <taxon>Heteroconchia</taxon>
        <taxon>Euheterodonta</taxon>
        <taxon>Imparidentia</taxon>
        <taxon>Neoheterodontei</taxon>
        <taxon>Myida</taxon>
        <taxon>Dreissenoidea</taxon>
        <taxon>Dreissenidae</taxon>
        <taxon>Dreissena</taxon>
    </lineage>
</organism>
<dbReference type="EMBL" id="JAIWYP010000011">
    <property type="protein sequence ID" value="KAH3737079.1"/>
    <property type="molecule type" value="Genomic_DNA"/>
</dbReference>
<reference evidence="1" key="1">
    <citation type="journal article" date="2019" name="bioRxiv">
        <title>The Genome of the Zebra Mussel, Dreissena polymorpha: A Resource for Invasive Species Research.</title>
        <authorList>
            <person name="McCartney M.A."/>
            <person name="Auch B."/>
            <person name="Kono T."/>
            <person name="Mallez S."/>
            <person name="Zhang Y."/>
            <person name="Obille A."/>
            <person name="Becker A."/>
            <person name="Abrahante J.E."/>
            <person name="Garbe J."/>
            <person name="Badalamenti J.P."/>
            <person name="Herman A."/>
            <person name="Mangelson H."/>
            <person name="Liachko I."/>
            <person name="Sullivan S."/>
            <person name="Sone E.D."/>
            <person name="Koren S."/>
            <person name="Silverstein K.A.T."/>
            <person name="Beckman K.B."/>
            <person name="Gohl D.M."/>
        </authorList>
    </citation>
    <scope>NUCLEOTIDE SEQUENCE</scope>
    <source>
        <strain evidence="1">Duluth1</strain>
        <tissue evidence="1">Whole animal</tissue>
    </source>
</reference>
<sequence>MPSWVQDLVVCACYVDSFPVQSAAISALLDLIILNQSLQRYACQHVHIPSLVMGKLGLLQSA</sequence>
<accession>A0A9D4HY21</accession>
<evidence type="ECO:0000313" key="2">
    <source>
        <dbReference type="Proteomes" id="UP000828390"/>
    </source>
</evidence>